<dbReference type="GO" id="GO:0008270">
    <property type="term" value="F:zinc ion binding"/>
    <property type="evidence" value="ECO:0007669"/>
    <property type="project" value="UniProtKB-KW"/>
</dbReference>
<dbReference type="GO" id="GO:0032435">
    <property type="term" value="P:negative regulation of proteasomal ubiquitin-dependent protein catabolic process"/>
    <property type="evidence" value="ECO:0007669"/>
    <property type="project" value="TreeGrafter"/>
</dbReference>
<keyword evidence="5" id="KW-0862">Zinc</keyword>
<dbReference type="InterPro" id="IPR001876">
    <property type="entry name" value="Znf_RanBP2"/>
</dbReference>
<dbReference type="SUPFAM" id="SSF46934">
    <property type="entry name" value="UBA-like"/>
    <property type="match status" value="1"/>
</dbReference>
<dbReference type="InterPro" id="IPR015940">
    <property type="entry name" value="UBA"/>
</dbReference>
<dbReference type="AlphaFoldDB" id="A0A915J228"/>
<dbReference type="PROSITE" id="PS50030">
    <property type="entry name" value="UBA"/>
    <property type="match status" value="1"/>
</dbReference>
<dbReference type="Gene3D" id="3.10.20.90">
    <property type="entry name" value="Phosphatidylinositol 3-kinase Catalytic Subunit, Chain A, domain 1"/>
    <property type="match status" value="1"/>
</dbReference>
<evidence type="ECO:0000256" key="9">
    <source>
        <dbReference type="SAM" id="MobiDB-lite"/>
    </source>
</evidence>
<dbReference type="GO" id="GO:1903094">
    <property type="term" value="P:negative regulation of protein K48-linked deubiquitination"/>
    <property type="evidence" value="ECO:0007669"/>
    <property type="project" value="TreeGrafter"/>
</dbReference>
<dbReference type="InterPro" id="IPR009060">
    <property type="entry name" value="UBA-like_sf"/>
</dbReference>
<proteinExistence type="predicted"/>
<feature type="compositionally biased region" description="Polar residues" evidence="9">
    <location>
        <begin position="370"/>
        <end position="380"/>
    </location>
</feature>
<dbReference type="InterPro" id="IPR041923">
    <property type="entry name" value="UBA_UBXN1"/>
</dbReference>
<dbReference type="PANTHER" id="PTHR46340:SF1">
    <property type="entry name" value="UBX DOMAIN-CONTAINING PROTEIN 1"/>
    <property type="match status" value="1"/>
</dbReference>
<accession>A0A915J228</accession>
<evidence type="ECO:0000259" key="11">
    <source>
        <dbReference type="PROSITE" id="PS50033"/>
    </source>
</evidence>
<keyword evidence="13" id="KW-1185">Reference proteome</keyword>
<evidence type="ECO:0000313" key="13">
    <source>
        <dbReference type="Proteomes" id="UP000887565"/>
    </source>
</evidence>
<dbReference type="Gene3D" id="2.30.30.380">
    <property type="entry name" value="Zn-finger domain of Sec23/24"/>
    <property type="match status" value="1"/>
</dbReference>
<dbReference type="Pfam" id="PF00789">
    <property type="entry name" value="UBX"/>
    <property type="match status" value="1"/>
</dbReference>
<feature type="domain" description="UBA" evidence="10">
    <location>
        <begin position="266"/>
        <end position="306"/>
    </location>
</feature>
<dbReference type="PROSITE" id="PS01358">
    <property type="entry name" value="ZF_RANBP2_1"/>
    <property type="match status" value="1"/>
</dbReference>
<dbReference type="PROSITE" id="PS50157">
    <property type="entry name" value="ZINC_FINGER_C2H2_2"/>
    <property type="match status" value="1"/>
</dbReference>
<feature type="compositionally biased region" description="Basic and acidic residues" evidence="9">
    <location>
        <begin position="385"/>
        <end position="395"/>
    </location>
</feature>
<comment type="subcellular location">
    <subcellularLocation>
        <location evidence="1">Cytoplasm</location>
    </subcellularLocation>
</comment>
<dbReference type="WBParaSite" id="nRc.2.0.1.t19938-RA">
    <property type="protein sequence ID" value="nRc.2.0.1.t19938-RA"/>
    <property type="gene ID" value="nRc.2.0.1.g19938"/>
</dbReference>
<dbReference type="InterPro" id="IPR013087">
    <property type="entry name" value="Znf_C2H2_type"/>
</dbReference>
<dbReference type="GO" id="GO:0036435">
    <property type="term" value="F:K48-linked polyubiquitin modification-dependent protein binding"/>
    <property type="evidence" value="ECO:0007669"/>
    <property type="project" value="TreeGrafter"/>
</dbReference>
<evidence type="ECO:0000256" key="3">
    <source>
        <dbReference type="ARBA" id="ARBA00022723"/>
    </source>
</evidence>
<dbReference type="InterPro" id="IPR036443">
    <property type="entry name" value="Znf_RanBP2_sf"/>
</dbReference>
<evidence type="ECO:0000256" key="7">
    <source>
        <dbReference type="PROSITE-ProRule" id="PRU00042"/>
    </source>
</evidence>
<dbReference type="SMART" id="SM00547">
    <property type="entry name" value="ZnF_RBZ"/>
    <property type="match status" value="1"/>
</dbReference>
<dbReference type="GO" id="GO:0005634">
    <property type="term" value="C:nucleus"/>
    <property type="evidence" value="ECO:0007669"/>
    <property type="project" value="TreeGrafter"/>
</dbReference>
<evidence type="ECO:0000313" key="14">
    <source>
        <dbReference type="WBParaSite" id="nRc.2.0.1.t19938-RA"/>
    </source>
</evidence>
<dbReference type="PROSITE" id="PS50033">
    <property type="entry name" value="UBX"/>
    <property type="match status" value="1"/>
</dbReference>
<dbReference type="Pfam" id="PF22562">
    <property type="entry name" value="UBA_7"/>
    <property type="match status" value="1"/>
</dbReference>
<evidence type="ECO:0000259" key="10">
    <source>
        <dbReference type="PROSITE" id="PS50030"/>
    </source>
</evidence>
<keyword evidence="4 7" id="KW-0863">Zinc-finger</keyword>
<keyword evidence="6 8" id="KW-0175">Coiled coil</keyword>
<evidence type="ECO:0000256" key="1">
    <source>
        <dbReference type="ARBA" id="ARBA00004496"/>
    </source>
</evidence>
<evidence type="ECO:0000256" key="8">
    <source>
        <dbReference type="SAM" id="Coils"/>
    </source>
</evidence>
<dbReference type="InterPro" id="IPR029071">
    <property type="entry name" value="Ubiquitin-like_domsf"/>
</dbReference>
<keyword evidence="2" id="KW-0963">Cytoplasm</keyword>
<dbReference type="CDD" id="cd14302">
    <property type="entry name" value="UBA_UBXN1"/>
    <property type="match status" value="1"/>
</dbReference>
<dbReference type="SUPFAM" id="SSF90209">
    <property type="entry name" value="Ran binding protein zinc finger-like"/>
    <property type="match status" value="1"/>
</dbReference>
<feature type="region of interest" description="Disordered" evidence="9">
    <location>
        <begin position="368"/>
        <end position="395"/>
    </location>
</feature>
<dbReference type="PANTHER" id="PTHR46340">
    <property type="entry name" value="UBX DOMAIN-CONTAINING PROTEIN 1"/>
    <property type="match status" value="1"/>
</dbReference>
<evidence type="ECO:0000256" key="4">
    <source>
        <dbReference type="ARBA" id="ARBA00022771"/>
    </source>
</evidence>
<evidence type="ECO:0000256" key="6">
    <source>
        <dbReference type="ARBA" id="ARBA00023054"/>
    </source>
</evidence>
<feature type="domain" description="UBX" evidence="11">
    <location>
        <begin position="499"/>
        <end position="578"/>
    </location>
</feature>
<dbReference type="InterPro" id="IPR001012">
    <property type="entry name" value="UBX_dom"/>
</dbReference>
<dbReference type="GO" id="GO:0031397">
    <property type="term" value="P:negative regulation of protein ubiquitination"/>
    <property type="evidence" value="ECO:0007669"/>
    <property type="project" value="TreeGrafter"/>
</dbReference>
<name>A0A915J228_ROMCU</name>
<dbReference type="GO" id="GO:0005737">
    <property type="term" value="C:cytoplasm"/>
    <property type="evidence" value="ECO:0007669"/>
    <property type="project" value="UniProtKB-SubCell"/>
</dbReference>
<protein>
    <submittedName>
        <fullName evidence="14">UBX domain-containing protein 1</fullName>
    </submittedName>
</protein>
<dbReference type="Proteomes" id="UP000887565">
    <property type="component" value="Unplaced"/>
</dbReference>
<evidence type="ECO:0000256" key="5">
    <source>
        <dbReference type="ARBA" id="ARBA00022833"/>
    </source>
</evidence>
<dbReference type="SMART" id="SM00166">
    <property type="entry name" value="UBX"/>
    <property type="match status" value="1"/>
</dbReference>
<evidence type="ECO:0000256" key="2">
    <source>
        <dbReference type="ARBA" id="ARBA00022490"/>
    </source>
</evidence>
<feature type="coiled-coil region" evidence="8">
    <location>
        <begin position="120"/>
        <end position="189"/>
    </location>
</feature>
<organism evidence="13 14">
    <name type="scientific">Romanomermis culicivorax</name>
    <name type="common">Nematode worm</name>
    <dbReference type="NCBI Taxonomy" id="13658"/>
    <lineage>
        <taxon>Eukaryota</taxon>
        <taxon>Metazoa</taxon>
        <taxon>Ecdysozoa</taxon>
        <taxon>Nematoda</taxon>
        <taxon>Enoplea</taxon>
        <taxon>Dorylaimia</taxon>
        <taxon>Mermithida</taxon>
        <taxon>Mermithoidea</taxon>
        <taxon>Mermithidae</taxon>
        <taxon>Romanomermis</taxon>
    </lineage>
</organism>
<dbReference type="SUPFAM" id="SSF54236">
    <property type="entry name" value="Ubiquitin-like"/>
    <property type="match status" value="1"/>
</dbReference>
<keyword evidence="3" id="KW-0479">Metal-binding</keyword>
<feature type="domain" description="C2H2-type" evidence="12">
    <location>
        <begin position="347"/>
        <end position="376"/>
    </location>
</feature>
<sequence length="581" mass="66413">MVTYTNKSKSVVSQRSNSFPIIGLGLNDDRCEKNDCQEESSCLDVNFDPTIKHDSSSGAKDLIYTEPKVCETNYIQRPSLKYVENRGADTSDIASTSVSFGPLAIIRKAFHVNEAERKYINHQMLEKSKLERDIQRLKLQINSLRNDVSELNKGLLNQAKRIAQEVDRAEFIKQDIEKLRDDITHLVNEMEPEPDKLSAPSDHIESIGLSVNCDIFNVVQERSSSSSCDYDDVQWKCGACTFLNHNALAYCELCHFPRSKTKKTFAMDPLLNALLEMGFPKEKAEKALKATDGAGISQAMDWLITHEDALENDVDPLVCPGTTTSIASKQETKDEVESAPMPIASSYKCDDCGRMLKNEQEIEFHAAKTNHANFSESTDTIKAMTPEEKREQMKKLQERLRLRREQKDMEEKQKAIEMEKNRRKMGQEMLAARERIQEEEMKKAAEERKRQKIEDDLAKKRILEEIKRDKEARKMENQSVKEFPKQVIAKVAEPVISPVNCEDCKIHIRQLNGQNLTHTFGAREQLSAVRLYVELYRTDSTNEPFTFMTTFPKKVFSDEDMNATLESLGLTPSCVLIMMRK</sequence>
<dbReference type="Gene3D" id="1.10.8.10">
    <property type="entry name" value="DNA helicase RuvA subunit, C-terminal domain"/>
    <property type="match status" value="1"/>
</dbReference>
<reference evidence="14" key="1">
    <citation type="submission" date="2022-11" db="UniProtKB">
        <authorList>
            <consortium name="WormBaseParasite"/>
        </authorList>
    </citation>
    <scope>IDENTIFICATION</scope>
</reference>
<evidence type="ECO:0000259" key="12">
    <source>
        <dbReference type="PROSITE" id="PS50157"/>
    </source>
</evidence>
<dbReference type="PROSITE" id="PS00028">
    <property type="entry name" value="ZINC_FINGER_C2H2_1"/>
    <property type="match status" value="1"/>
</dbReference>